<dbReference type="Pfam" id="PF00275">
    <property type="entry name" value="EPSP_synthase"/>
    <property type="match status" value="1"/>
</dbReference>
<comment type="caution">
    <text evidence="10">The sequence shown here is derived from an EMBL/GenBank/DDBJ whole genome shotgun (WGS) entry which is preliminary data.</text>
</comment>
<keyword evidence="6" id="KW-0057">Aromatic amino acid biosynthesis</keyword>
<evidence type="ECO:0000256" key="5">
    <source>
        <dbReference type="ARBA" id="ARBA00022679"/>
    </source>
</evidence>
<sequence>MIRLEHSKTPIAAKIKISGSKSISNRLLILQQFCPDLILENLSDSDDTQVLIKALQSQEEHINVGHAGTAMRFLLAYFATQQKVTKIITGSERMQQRPVAPLVEALRQLGAKVTYLGAKGYPPVKIHGFCQQTTQINIKADISSQFITALLLVGHQLPMGLDLHLQGGLISKPYVQMTIDLLTQLGVHVAVEEKRILIEPQQLKPQKINVEPDWSSASYFYSALALAPVGSTIFLYGFKTTSLQGDARLVSWYEQLGVETRETSEGLQLQRVEKEIPTHLSLDLINNPDLAQTLVVTCLGLGMSCDLSGLQSLKIKETDRLQALRNEMQRLGATLRITGSSLHLSRQQNPLQSATIKTYQDHRMAMAFAPLALKVPLMIENETVVAKSYRSFWKDWEKMGFLIN</sequence>
<dbReference type="Proteomes" id="UP001597357">
    <property type="component" value="Unassembled WGS sequence"/>
</dbReference>
<dbReference type="InterPro" id="IPR013792">
    <property type="entry name" value="RNA3'P_cycl/enolpyr_Trfase_a/b"/>
</dbReference>
<protein>
    <recommendedName>
        <fullName evidence="3">3-phosphoshikimate 1-carboxyvinyltransferase</fullName>
        <ecNumber evidence="3">2.5.1.19</ecNumber>
    </recommendedName>
    <alternativeName>
        <fullName evidence="7">5-enolpyruvylshikimate-3-phosphate synthase</fullName>
    </alternativeName>
</protein>
<evidence type="ECO:0000313" key="10">
    <source>
        <dbReference type="EMBL" id="MFD2698833.1"/>
    </source>
</evidence>
<proteinExistence type="inferred from homology"/>
<keyword evidence="11" id="KW-1185">Reference proteome</keyword>
<evidence type="ECO:0000256" key="1">
    <source>
        <dbReference type="ARBA" id="ARBA00004811"/>
    </source>
</evidence>
<gene>
    <name evidence="10" type="ORF">ACFSQ0_12605</name>
</gene>
<evidence type="ECO:0000256" key="8">
    <source>
        <dbReference type="ARBA" id="ARBA00044633"/>
    </source>
</evidence>
<dbReference type="SUPFAM" id="SSF55205">
    <property type="entry name" value="EPT/RTPC-like"/>
    <property type="match status" value="1"/>
</dbReference>
<dbReference type="PANTHER" id="PTHR21090">
    <property type="entry name" value="AROM/DEHYDROQUINATE SYNTHASE"/>
    <property type="match status" value="1"/>
</dbReference>
<organism evidence="10 11">
    <name type="scientific">Mesonia sediminis</name>
    <dbReference type="NCBI Taxonomy" id="1703946"/>
    <lineage>
        <taxon>Bacteria</taxon>
        <taxon>Pseudomonadati</taxon>
        <taxon>Bacteroidota</taxon>
        <taxon>Flavobacteriia</taxon>
        <taxon>Flavobacteriales</taxon>
        <taxon>Flavobacteriaceae</taxon>
        <taxon>Mesonia</taxon>
    </lineage>
</organism>
<dbReference type="PIRSF" id="PIRSF000505">
    <property type="entry name" value="EPSPS"/>
    <property type="match status" value="1"/>
</dbReference>
<dbReference type="PANTHER" id="PTHR21090:SF5">
    <property type="entry name" value="PENTAFUNCTIONAL AROM POLYPEPTIDE"/>
    <property type="match status" value="1"/>
</dbReference>
<comment type="catalytic activity">
    <reaction evidence="8">
        <text>3-phosphoshikimate + phosphoenolpyruvate = 5-O-(1-carboxyvinyl)-3-phosphoshikimate + phosphate</text>
        <dbReference type="Rhea" id="RHEA:21256"/>
        <dbReference type="ChEBI" id="CHEBI:43474"/>
        <dbReference type="ChEBI" id="CHEBI:57701"/>
        <dbReference type="ChEBI" id="CHEBI:58702"/>
        <dbReference type="ChEBI" id="CHEBI:145989"/>
        <dbReference type="EC" id="2.5.1.19"/>
    </reaction>
    <physiologicalReaction direction="left-to-right" evidence="8">
        <dbReference type="Rhea" id="RHEA:21257"/>
    </physiologicalReaction>
</comment>
<dbReference type="InterPro" id="IPR023193">
    <property type="entry name" value="EPSP_synthase_CS"/>
</dbReference>
<dbReference type="EMBL" id="JBHULZ010000041">
    <property type="protein sequence ID" value="MFD2698833.1"/>
    <property type="molecule type" value="Genomic_DNA"/>
</dbReference>
<evidence type="ECO:0000256" key="6">
    <source>
        <dbReference type="ARBA" id="ARBA00023141"/>
    </source>
</evidence>
<name>A0ABW5SI20_9FLAO</name>
<evidence type="ECO:0000256" key="2">
    <source>
        <dbReference type="ARBA" id="ARBA00009948"/>
    </source>
</evidence>
<evidence type="ECO:0000256" key="7">
    <source>
        <dbReference type="ARBA" id="ARBA00030046"/>
    </source>
</evidence>
<evidence type="ECO:0000313" key="11">
    <source>
        <dbReference type="Proteomes" id="UP001597357"/>
    </source>
</evidence>
<evidence type="ECO:0000259" key="9">
    <source>
        <dbReference type="Pfam" id="PF00275"/>
    </source>
</evidence>
<feature type="domain" description="Enolpyruvate transferase" evidence="9">
    <location>
        <begin position="54"/>
        <end position="395"/>
    </location>
</feature>
<dbReference type="Gene3D" id="3.65.10.10">
    <property type="entry name" value="Enolpyruvate transferase domain"/>
    <property type="match status" value="3"/>
</dbReference>
<dbReference type="EC" id="2.5.1.19" evidence="3"/>
<reference evidence="11" key="1">
    <citation type="journal article" date="2019" name="Int. J. Syst. Evol. Microbiol.">
        <title>The Global Catalogue of Microorganisms (GCM) 10K type strain sequencing project: providing services to taxonomists for standard genome sequencing and annotation.</title>
        <authorList>
            <consortium name="The Broad Institute Genomics Platform"/>
            <consortium name="The Broad Institute Genome Sequencing Center for Infectious Disease"/>
            <person name="Wu L."/>
            <person name="Ma J."/>
        </authorList>
    </citation>
    <scope>NUCLEOTIDE SEQUENCE [LARGE SCALE GENOMIC DNA]</scope>
    <source>
        <strain evidence="11">KCTC 42255</strain>
    </source>
</reference>
<evidence type="ECO:0000256" key="3">
    <source>
        <dbReference type="ARBA" id="ARBA00012450"/>
    </source>
</evidence>
<dbReference type="InterPro" id="IPR036968">
    <property type="entry name" value="Enolpyruvate_Tfrase_sf"/>
</dbReference>
<dbReference type="InterPro" id="IPR006264">
    <property type="entry name" value="EPSP_synthase"/>
</dbReference>
<comment type="pathway">
    <text evidence="1">Metabolic intermediate biosynthesis; chorismate biosynthesis; chorismate from D-erythrose 4-phosphate and phosphoenolpyruvate: step 6/7.</text>
</comment>
<dbReference type="InterPro" id="IPR001986">
    <property type="entry name" value="Enolpyruvate_Tfrase_dom"/>
</dbReference>
<dbReference type="RefSeq" id="WP_379048790.1">
    <property type="nucleotide sequence ID" value="NZ_JBHULZ010000041.1"/>
</dbReference>
<comment type="similarity">
    <text evidence="2">Belongs to the EPSP synthase family.</text>
</comment>
<dbReference type="PROSITE" id="PS00885">
    <property type="entry name" value="EPSP_SYNTHASE_2"/>
    <property type="match status" value="1"/>
</dbReference>
<evidence type="ECO:0000256" key="4">
    <source>
        <dbReference type="ARBA" id="ARBA00022605"/>
    </source>
</evidence>
<keyword evidence="4" id="KW-0028">Amino-acid biosynthesis</keyword>
<accession>A0ABW5SI20</accession>
<keyword evidence="5" id="KW-0808">Transferase</keyword>